<feature type="compositionally biased region" description="Polar residues" evidence="1">
    <location>
        <begin position="614"/>
        <end position="623"/>
    </location>
</feature>
<feature type="compositionally biased region" description="Low complexity" evidence="1">
    <location>
        <begin position="212"/>
        <end position="226"/>
    </location>
</feature>
<protein>
    <submittedName>
        <fullName evidence="2">Uncharacterized protein</fullName>
    </submittedName>
</protein>
<evidence type="ECO:0000256" key="1">
    <source>
        <dbReference type="SAM" id="MobiDB-lite"/>
    </source>
</evidence>
<feature type="region of interest" description="Disordered" evidence="1">
    <location>
        <begin position="130"/>
        <end position="234"/>
    </location>
</feature>
<feature type="compositionally biased region" description="Polar residues" evidence="1">
    <location>
        <begin position="156"/>
        <end position="171"/>
    </location>
</feature>
<feature type="compositionally biased region" description="Acidic residues" evidence="1">
    <location>
        <begin position="511"/>
        <end position="524"/>
    </location>
</feature>
<evidence type="ECO:0000313" key="2">
    <source>
        <dbReference type="EMBL" id="KAF4420251.1"/>
    </source>
</evidence>
<comment type="caution">
    <text evidence="2">The sequence shown here is derived from an EMBL/GenBank/DDBJ whole genome shotgun (WGS) entry which is preliminary data.</text>
</comment>
<name>A0A8H4JGF2_9HYPO</name>
<evidence type="ECO:0000313" key="3">
    <source>
        <dbReference type="Proteomes" id="UP000605986"/>
    </source>
</evidence>
<gene>
    <name evidence="2" type="ORF">F53441_14395</name>
</gene>
<dbReference type="AlphaFoldDB" id="A0A8H4JGF2"/>
<feature type="compositionally biased region" description="Polar residues" evidence="1">
    <location>
        <begin position="667"/>
        <end position="689"/>
    </location>
</feature>
<organism evidence="2 3">
    <name type="scientific">Fusarium austroafricanum</name>
    <dbReference type="NCBI Taxonomy" id="2364996"/>
    <lineage>
        <taxon>Eukaryota</taxon>
        <taxon>Fungi</taxon>
        <taxon>Dikarya</taxon>
        <taxon>Ascomycota</taxon>
        <taxon>Pezizomycotina</taxon>
        <taxon>Sordariomycetes</taxon>
        <taxon>Hypocreomycetidae</taxon>
        <taxon>Hypocreales</taxon>
        <taxon>Nectriaceae</taxon>
        <taxon>Fusarium</taxon>
        <taxon>Fusarium concolor species complex</taxon>
    </lineage>
</organism>
<dbReference type="OrthoDB" id="4835412at2759"/>
<feature type="compositionally biased region" description="Polar residues" evidence="1">
    <location>
        <begin position="632"/>
        <end position="652"/>
    </location>
</feature>
<accession>A0A8H4JGF2</accession>
<proteinExistence type="predicted"/>
<dbReference type="EMBL" id="JAADJG010001239">
    <property type="protein sequence ID" value="KAF4420251.1"/>
    <property type="molecule type" value="Genomic_DNA"/>
</dbReference>
<keyword evidence="3" id="KW-1185">Reference proteome</keyword>
<feature type="region of interest" description="Disordered" evidence="1">
    <location>
        <begin position="590"/>
        <end position="699"/>
    </location>
</feature>
<feature type="region of interest" description="Disordered" evidence="1">
    <location>
        <begin position="501"/>
        <end position="528"/>
    </location>
</feature>
<dbReference type="Proteomes" id="UP000605986">
    <property type="component" value="Unassembled WGS sequence"/>
</dbReference>
<sequence length="699" mass="79435">MDESFIAESSKRVIPLQQWLQQWPTRLVQEKTPDEVFKEEHQQAKADLDAAYEKFKSENTPDSFSEVDRCMQRLKAFAQPCEATKEARERDYQHNEWNRQESFLTGLLDIFGNEAVGAIVDKWRERAGNQHLSRTSHPDNMESQNETIDFRLSPVDKSTGTQESLRSESQSPTIEPIPTPPRTHSPGEPSTGDQQEEVEATGPTTRSKRRASSSAAPTPRPAKSTRQSLSGGPLTREKIMFDKVYQDGQAKIKFVIVQRHGHYYIVRCKKHKLFFGMNPLRGALSHLRDKEHPNDCSNYDRAIELLGAEVPDCTEALCEENNNAAKLYFDEIKEKKRRHKRAWEPYKDLKRDPQPGEMYMVWFDVSKGRRGKAGQKSSQKQPQEEILQLFAISVLPFFPQAGSDFGNLSVMTSNLARDIPKCYNVNRATRTCDWAEGYGPGGKHALKRIYPIKCFDGAAEHMVQWIPMDHFRKFNAQDRDLEHKNIVSNFIASRRHNTAAGLESEVQGNAEELDEGSLGDDDDDRPTALRYTHTRNGETYEVIYLDEDDEPKTIMENPENYPLQWNIPEPEVKLEPASQDALERVDEGMLPPDSHANMRGSADLMHQSDKPHQPYSNLNQLPPESSVPVPTVASQSSTGMPIQQVETRNGGSMWTLPERSGGWPPQTWRQSTAPSERSSDGQSHQTTDPPRQKHFIAAN</sequence>
<reference evidence="2" key="1">
    <citation type="submission" date="2020-01" db="EMBL/GenBank/DDBJ databases">
        <title>Identification and distribution of gene clusters putatively required for synthesis of sphingolipid metabolism inhibitors in phylogenetically diverse species of the filamentous fungus Fusarium.</title>
        <authorList>
            <person name="Kim H.-S."/>
            <person name="Busman M."/>
            <person name="Brown D.W."/>
            <person name="Divon H."/>
            <person name="Uhlig S."/>
            <person name="Proctor R.H."/>
        </authorList>
    </citation>
    <scope>NUCLEOTIDE SEQUENCE</scope>
    <source>
        <strain evidence="2">NRRL 53441</strain>
    </source>
</reference>